<keyword evidence="10" id="KW-1185">Reference proteome</keyword>
<feature type="transmembrane region" description="Helical" evidence="8">
    <location>
        <begin position="532"/>
        <end position="555"/>
    </location>
</feature>
<feature type="transmembrane region" description="Helical" evidence="8">
    <location>
        <begin position="340"/>
        <end position="370"/>
    </location>
</feature>
<sequence length="770" mass="88982">MFSFCLHQILTLPSECLNRNRDSSDQATFFQSSIVQFWTGSLFSTMTAPRQRKGSKGKDPGSNIQNLKPDCIAEPRQRFATGGFSWWTILCLMTGSIVGISLGLLCCIYVSTLHENDLWFSNIKEVEREISFRTECGLYYSYYKQMLKAPSIQQGLYELIHDNTTESKRTINILQRMNIYQEVFLSILYRILHIQTYLEPIYFYIYTVFALQTVYVIALFITSWLLSDSWLAGALSGVWYILNRVDTTRVEFTISLRENWSIPFFALQVAAITCYLRPQLKPIQQRVVLWLVFVSTFCFCLTWQFNQFVLLVQALIIFTLDCLDFFTAEQVVSLYLMQVFSLLLVWLLQFCNSMILGSLVLSFIVSALFIKHFQTGLKTGGFVIRVGKLALHTLLVLTLTFTINYSAKTILQLKSDEHIFKFIKAKFGFGATRDFDASLYLCEEAFGLLPLDTFERLAGTVLLYPYLCTLSVLFILLLLVALSNLSTNGLGQACREREDRTFSMRPDVAYNLLHTVFFGLLSFSTMRMKYLWTGHMCAFAAFGVCGKEVWSLYLRVLHCNTKTMMRLIRYSVPIVILAFLYYKFWPRLMEEISELREFYDPDTVELMEWIRLKTPKRAVFAGSMQLLAGIKLCTGRVLTNHPHYEDQALRERTRQVYQIYARQSAEEVHKVLSSVGADYIVLEDSICYERRHSRGCRLRDLLDLANGHIMDGPGENEPDLISASHPRFCEAIKTDMPPYSTLFTRVFKNKTFNVYKLKKLKKKNKAENSP</sequence>
<keyword evidence="5 8" id="KW-0812">Transmembrane</keyword>
<evidence type="ECO:0000313" key="10">
    <source>
        <dbReference type="Proteomes" id="UP001108240"/>
    </source>
</evidence>
<dbReference type="Pfam" id="PF10034">
    <property type="entry name" value="Dpy19"/>
    <property type="match status" value="1"/>
</dbReference>
<evidence type="ECO:0000256" key="5">
    <source>
        <dbReference type="ARBA" id="ARBA00022692"/>
    </source>
</evidence>
<feature type="transmembrane region" description="Helical" evidence="8">
    <location>
        <begin position="567"/>
        <end position="585"/>
    </location>
</feature>
<dbReference type="GeneTree" id="ENSGT00530000063023"/>
<dbReference type="PANTHER" id="PTHR31488:SF4">
    <property type="entry name" value="C-MANNOSYLTRANSFERASE DPY19L3-RELATED"/>
    <property type="match status" value="1"/>
</dbReference>
<feature type="transmembrane region" description="Helical" evidence="8">
    <location>
        <begin position="288"/>
        <end position="320"/>
    </location>
</feature>
<comment type="similarity">
    <text evidence="2">Belongs to the dpy-19 family.</text>
</comment>
<dbReference type="GO" id="GO:0005637">
    <property type="term" value="C:nuclear inner membrane"/>
    <property type="evidence" value="ECO:0007669"/>
    <property type="project" value="TreeGrafter"/>
</dbReference>
<keyword evidence="3" id="KW-0328">Glycosyltransferase</keyword>
<evidence type="ECO:0000256" key="7">
    <source>
        <dbReference type="ARBA" id="ARBA00023136"/>
    </source>
</evidence>
<name>A0A8C1B612_CYPCA</name>
<feature type="transmembrane region" description="Helical" evidence="8">
    <location>
        <begin position="463"/>
        <end position="487"/>
    </location>
</feature>
<dbReference type="PANTHER" id="PTHR31488">
    <property type="entry name" value="DPY-19-LIKE 1, LIKE (H. SAPIENS)"/>
    <property type="match status" value="1"/>
</dbReference>
<dbReference type="GO" id="GO:0000030">
    <property type="term" value="F:mannosyltransferase activity"/>
    <property type="evidence" value="ECO:0007669"/>
    <property type="project" value="TreeGrafter"/>
</dbReference>
<feature type="transmembrane region" description="Helical" evidence="8">
    <location>
        <begin position="84"/>
        <end position="110"/>
    </location>
</feature>
<reference evidence="9" key="2">
    <citation type="submission" date="2025-09" db="UniProtKB">
        <authorList>
            <consortium name="Ensembl"/>
        </authorList>
    </citation>
    <scope>IDENTIFICATION</scope>
</reference>
<keyword evidence="4" id="KW-0808">Transferase</keyword>
<dbReference type="Ensembl" id="ENSCCRT00000030139.2">
    <property type="protein sequence ID" value="ENSCCRP00000027756.2"/>
    <property type="gene ID" value="ENSCCRG00000011331.2"/>
</dbReference>
<protein>
    <submittedName>
        <fullName evidence="9">Dpy-19 like C-mannosyltransferase 3</fullName>
    </submittedName>
</protein>
<feature type="transmembrane region" description="Helical" evidence="8">
    <location>
        <begin position="260"/>
        <end position="276"/>
    </location>
</feature>
<evidence type="ECO:0000256" key="3">
    <source>
        <dbReference type="ARBA" id="ARBA00022676"/>
    </source>
</evidence>
<dbReference type="AlphaFoldDB" id="A0A8C1B612"/>
<feature type="transmembrane region" description="Helical" evidence="8">
    <location>
        <begin position="382"/>
        <end position="403"/>
    </location>
</feature>
<dbReference type="InterPro" id="IPR018732">
    <property type="entry name" value="Dpy-19/Dpy-19-like"/>
</dbReference>
<proteinExistence type="inferred from homology"/>
<evidence type="ECO:0000256" key="8">
    <source>
        <dbReference type="SAM" id="Phobius"/>
    </source>
</evidence>
<evidence type="ECO:0000256" key="1">
    <source>
        <dbReference type="ARBA" id="ARBA00004141"/>
    </source>
</evidence>
<evidence type="ECO:0000256" key="4">
    <source>
        <dbReference type="ARBA" id="ARBA00022679"/>
    </source>
</evidence>
<comment type="subcellular location">
    <subcellularLocation>
        <location evidence="1">Membrane</location>
        <topology evidence="1">Multi-pass membrane protein</topology>
    </subcellularLocation>
</comment>
<dbReference type="Proteomes" id="UP001108240">
    <property type="component" value="Unplaced"/>
</dbReference>
<accession>A0A8C1B612</accession>
<keyword evidence="6 8" id="KW-1133">Transmembrane helix</keyword>
<keyword evidence="7 8" id="KW-0472">Membrane</keyword>
<evidence type="ECO:0000256" key="2">
    <source>
        <dbReference type="ARBA" id="ARBA00008744"/>
    </source>
</evidence>
<feature type="transmembrane region" description="Helical" evidence="8">
    <location>
        <begin position="201"/>
        <end position="226"/>
    </location>
</feature>
<organism evidence="9 10">
    <name type="scientific">Cyprinus carpio carpio</name>
    <dbReference type="NCBI Taxonomy" id="630221"/>
    <lineage>
        <taxon>Eukaryota</taxon>
        <taxon>Metazoa</taxon>
        <taxon>Chordata</taxon>
        <taxon>Craniata</taxon>
        <taxon>Vertebrata</taxon>
        <taxon>Euteleostomi</taxon>
        <taxon>Actinopterygii</taxon>
        <taxon>Neopterygii</taxon>
        <taxon>Teleostei</taxon>
        <taxon>Ostariophysi</taxon>
        <taxon>Cypriniformes</taxon>
        <taxon>Cyprinidae</taxon>
        <taxon>Cyprininae</taxon>
        <taxon>Cyprinus</taxon>
    </lineage>
</organism>
<evidence type="ECO:0000256" key="6">
    <source>
        <dbReference type="ARBA" id="ARBA00022989"/>
    </source>
</evidence>
<evidence type="ECO:0000313" key="9">
    <source>
        <dbReference type="Ensembl" id="ENSCCRP00000027756.2"/>
    </source>
</evidence>
<reference evidence="9" key="1">
    <citation type="submission" date="2025-08" db="UniProtKB">
        <authorList>
            <consortium name="Ensembl"/>
        </authorList>
    </citation>
    <scope>IDENTIFICATION</scope>
</reference>